<evidence type="ECO:0000256" key="1">
    <source>
        <dbReference type="ARBA" id="ARBA00001561"/>
    </source>
</evidence>
<reference evidence="6 7" key="1">
    <citation type="submission" date="2018-03" db="EMBL/GenBank/DDBJ databases">
        <title>Genomic Encyclopedia of Archaeal and Bacterial Type Strains, Phase II (KMG-II): from individual species to whole genera.</title>
        <authorList>
            <person name="Goeker M."/>
        </authorList>
    </citation>
    <scope>NUCLEOTIDE SEQUENCE [LARGE SCALE GENOMIC DNA]</scope>
    <source>
        <strain evidence="6 7">DSM 28229</strain>
    </source>
</reference>
<comment type="catalytic activity">
    <reaction evidence="1">
        <text>Hydrolyzes the link between N-acetylmuramoyl residues and L-amino acid residues in certain cell-wall glycopeptides.</text>
        <dbReference type="EC" id="3.5.1.28"/>
    </reaction>
</comment>
<keyword evidence="3" id="KW-0378">Hydrolase</keyword>
<dbReference type="SMART" id="SM00646">
    <property type="entry name" value="Ami_3"/>
    <property type="match status" value="1"/>
</dbReference>
<dbReference type="InterPro" id="IPR013784">
    <property type="entry name" value="Carb-bd-like_fold"/>
</dbReference>
<dbReference type="Pfam" id="PF18962">
    <property type="entry name" value="Por_Secre_tail"/>
    <property type="match status" value="1"/>
</dbReference>
<evidence type="ECO:0000259" key="5">
    <source>
        <dbReference type="SMART" id="SM00646"/>
    </source>
</evidence>
<dbReference type="SUPFAM" id="SSF49452">
    <property type="entry name" value="Starch-binding domain-like"/>
    <property type="match status" value="1"/>
</dbReference>
<dbReference type="PANTHER" id="PTHR30404">
    <property type="entry name" value="N-ACETYLMURAMOYL-L-ALANINE AMIDASE"/>
    <property type="match status" value="1"/>
</dbReference>
<gene>
    <name evidence="6" type="ORF">BC781_101197</name>
</gene>
<dbReference type="InterPro" id="IPR026444">
    <property type="entry name" value="Secre_tail"/>
</dbReference>
<dbReference type="OrthoDB" id="9772024at2"/>
<dbReference type="Proteomes" id="UP000245535">
    <property type="component" value="Unassembled WGS sequence"/>
</dbReference>
<dbReference type="EC" id="3.5.1.28" evidence="2"/>
<feature type="chain" id="PRO_5016462043" description="N-acetylmuramoyl-L-alanine amidase" evidence="4">
    <location>
        <begin position="24"/>
        <end position="763"/>
    </location>
</feature>
<dbReference type="PANTHER" id="PTHR30404:SF0">
    <property type="entry name" value="N-ACETYLMURAMOYL-L-ALANINE AMIDASE AMIC"/>
    <property type="match status" value="1"/>
</dbReference>
<feature type="domain" description="MurNAc-LAA" evidence="5">
    <location>
        <begin position="108"/>
        <end position="228"/>
    </location>
</feature>
<dbReference type="AlphaFoldDB" id="A0A315ZE91"/>
<dbReference type="EMBL" id="QGDO01000001">
    <property type="protein sequence ID" value="PWJ43851.1"/>
    <property type="molecule type" value="Genomic_DNA"/>
</dbReference>
<dbReference type="InterPro" id="IPR050695">
    <property type="entry name" value="N-acetylmuramoyl_amidase_3"/>
</dbReference>
<dbReference type="SUPFAM" id="SSF53187">
    <property type="entry name" value="Zn-dependent exopeptidases"/>
    <property type="match status" value="1"/>
</dbReference>
<dbReference type="InterPro" id="IPR002508">
    <property type="entry name" value="MurNAc-LAA_cat"/>
</dbReference>
<dbReference type="CDD" id="cd02696">
    <property type="entry name" value="MurNAc-LAA"/>
    <property type="match status" value="1"/>
</dbReference>
<evidence type="ECO:0000313" key="6">
    <source>
        <dbReference type="EMBL" id="PWJ43851.1"/>
    </source>
</evidence>
<evidence type="ECO:0000256" key="3">
    <source>
        <dbReference type="ARBA" id="ARBA00022801"/>
    </source>
</evidence>
<dbReference type="RefSeq" id="WP_109615384.1">
    <property type="nucleotide sequence ID" value="NZ_QGDO01000001.1"/>
</dbReference>
<evidence type="ECO:0000313" key="7">
    <source>
        <dbReference type="Proteomes" id="UP000245535"/>
    </source>
</evidence>
<comment type="caution">
    <text evidence="6">The sequence shown here is derived from an EMBL/GenBank/DDBJ whole genome shotgun (WGS) entry which is preliminary data.</text>
</comment>
<accession>A0A315ZE91</accession>
<dbReference type="GO" id="GO:0009253">
    <property type="term" value="P:peptidoglycan catabolic process"/>
    <property type="evidence" value="ECO:0007669"/>
    <property type="project" value="InterPro"/>
</dbReference>
<dbReference type="GO" id="GO:0008745">
    <property type="term" value="F:N-acetylmuramoyl-L-alanine amidase activity"/>
    <property type="evidence" value="ECO:0007669"/>
    <property type="project" value="UniProtKB-EC"/>
</dbReference>
<dbReference type="Pfam" id="PF01520">
    <property type="entry name" value="Amidase_3"/>
    <property type="match status" value="1"/>
</dbReference>
<dbReference type="Gene3D" id="2.60.40.1120">
    <property type="entry name" value="Carboxypeptidase-like, regulatory domain"/>
    <property type="match status" value="1"/>
</dbReference>
<dbReference type="Pfam" id="PF13620">
    <property type="entry name" value="CarboxypepD_reg"/>
    <property type="match status" value="1"/>
</dbReference>
<dbReference type="GO" id="GO:0030288">
    <property type="term" value="C:outer membrane-bounded periplasmic space"/>
    <property type="evidence" value="ECO:0007669"/>
    <property type="project" value="TreeGrafter"/>
</dbReference>
<keyword evidence="4" id="KW-0732">Signal</keyword>
<feature type="signal peptide" evidence="4">
    <location>
        <begin position="1"/>
        <end position="23"/>
    </location>
</feature>
<sequence length="763" mass="84366">MSKYIFLSIICLCGIVCSHSALAQIPNDVPQVLEGKKIAIDPGHGGHDSDDREVPLGNGFTYWESEGVWEMALLLEDILKASGADVMLTKTNNDPNAEDRDPSLAERVAVANAYDADYMHSIHTNAGGGAANYTLLLYRGENNVAAWKEAEKMGGIMTQKLHEYMYTTDAYNRADKDFLPYHLGVLNGTKMPSTLSEGSFHDHKPEGKRLMSSLYRKAAAWAIFKSFLTYFNAPSLPYGEVGGLVRSGLGKPINGVKVTINPDTPEAKVITVDNADGGYYLFDWLDKGTYTLRFEKEEYGTVEHDVIVSEGGYTKTDVTMINMNEPPTGSTLLSVQNPLGGSSLSAKWTNGIGATAYRLYYAEDDDLTSWKLAANEETLTDSTFEVILESANDFTEVPTSQAKHFKVIAIKDNGKGEYLESVDSDIYSRSENANGKKALIVDGFDRFGSNGSYQFPTHDFATAYLNAIPDDENLRIETVANELIANDDIQLTDYDIVFWFLGDESTDDETFSAKEQLRLKEFLENGGYLFVSGSEVGWDLWQKGNSSDQTFFTNYLKAEFIDDGSADLTPARGEKNTHFENLVVNFGRVYPEDYPDVIAAVDGANNVLKYSQGGKAGVSYEGQFGTGTKSGKLIYISFPLETVEKNERATLMQSVMDFFNGIPIDSEVPNEILASDENKSINVILYPHPVSEYVKIKWEAEDSGSVQINIFKLSGEQQTSQSFDVTKGEQLIELSTSSLPKGMYILQLIHANSKSTYLKMLKD</sequence>
<dbReference type="NCBIfam" id="TIGR04183">
    <property type="entry name" value="Por_Secre_tail"/>
    <property type="match status" value="1"/>
</dbReference>
<evidence type="ECO:0000256" key="4">
    <source>
        <dbReference type="SAM" id="SignalP"/>
    </source>
</evidence>
<proteinExistence type="predicted"/>
<evidence type="ECO:0000256" key="2">
    <source>
        <dbReference type="ARBA" id="ARBA00011901"/>
    </source>
</evidence>
<name>A0A315ZE91_SEDFL</name>
<organism evidence="6 7">
    <name type="scientific">Sediminitomix flava</name>
    <dbReference type="NCBI Taxonomy" id="379075"/>
    <lineage>
        <taxon>Bacteria</taxon>
        <taxon>Pseudomonadati</taxon>
        <taxon>Bacteroidota</taxon>
        <taxon>Cytophagia</taxon>
        <taxon>Cytophagales</taxon>
        <taxon>Flammeovirgaceae</taxon>
        <taxon>Sediminitomix</taxon>
    </lineage>
</organism>
<keyword evidence="7" id="KW-1185">Reference proteome</keyword>
<protein>
    <recommendedName>
        <fullName evidence="2">N-acetylmuramoyl-L-alanine amidase</fullName>
        <ecNumber evidence="2">3.5.1.28</ecNumber>
    </recommendedName>
</protein>
<dbReference type="GO" id="GO:0030246">
    <property type="term" value="F:carbohydrate binding"/>
    <property type="evidence" value="ECO:0007669"/>
    <property type="project" value="InterPro"/>
</dbReference>
<dbReference type="Gene3D" id="3.40.630.40">
    <property type="entry name" value="Zn-dependent exopeptidases"/>
    <property type="match status" value="1"/>
</dbReference>